<keyword evidence="4" id="KW-1185">Reference proteome</keyword>
<dbReference type="InterPro" id="IPR013094">
    <property type="entry name" value="AB_hydrolase_3"/>
</dbReference>
<proteinExistence type="inferred from homology"/>
<organism evidence="3 4">
    <name type="scientific">Escallonia herrerae</name>
    <dbReference type="NCBI Taxonomy" id="1293975"/>
    <lineage>
        <taxon>Eukaryota</taxon>
        <taxon>Viridiplantae</taxon>
        <taxon>Streptophyta</taxon>
        <taxon>Embryophyta</taxon>
        <taxon>Tracheophyta</taxon>
        <taxon>Spermatophyta</taxon>
        <taxon>Magnoliopsida</taxon>
        <taxon>eudicotyledons</taxon>
        <taxon>Gunneridae</taxon>
        <taxon>Pentapetalae</taxon>
        <taxon>asterids</taxon>
        <taxon>campanulids</taxon>
        <taxon>Escalloniales</taxon>
        <taxon>Escalloniaceae</taxon>
        <taxon>Escallonia</taxon>
    </lineage>
</organism>
<dbReference type="EMBL" id="JAVXUP010000077">
    <property type="protein sequence ID" value="KAK3039418.1"/>
    <property type="molecule type" value="Genomic_DNA"/>
</dbReference>
<dbReference type="GO" id="GO:0016787">
    <property type="term" value="F:hydrolase activity"/>
    <property type="evidence" value="ECO:0007669"/>
    <property type="project" value="InterPro"/>
</dbReference>
<comment type="similarity">
    <text evidence="1">Belongs to the 'GDXG' lipolytic enzyme family.</text>
</comment>
<evidence type="ECO:0000313" key="4">
    <source>
        <dbReference type="Proteomes" id="UP001188597"/>
    </source>
</evidence>
<evidence type="ECO:0000313" key="3">
    <source>
        <dbReference type="EMBL" id="KAK3039418.1"/>
    </source>
</evidence>
<dbReference type="Proteomes" id="UP001188597">
    <property type="component" value="Unassembled WGS sequence"/>
</dbReference>
<dbReference type="PANTHER" id="PTHR23024:SF458">
    <property type="entry name" value="ALPHA_BETA HYDROLASE FOLD-3 DOMAIN-CONTAINING PROTEIN"/>
    <property type="match status" value="1"/>
</dbReference>
<evidence type="ECO:0000259" key="2">
    <source>
        <dbReference type="Pfam" id="PF07859"/>
    </source>
</evidence>
<dbReference type="InterPro" id="IPR050466">
    <property type="entry name" value="Carboxylest/Gibb_receptor"/>
</dbReference>
<dbReference type="Pfam" id="PF07859">
    <property type="entry name" value="Abhydrolase_3"/>
    <property type="match status" value="1"/>
</dbReference>
<sequence>MLGVSAGANIAHNIAMMAGNAGSELGVEILGVGLTHLFFLGFEINRFRGSQCIHGSGKQVSQRRLWPFVCPSSQDNDDPRVNPVAEGAPSLAGLGCRRVLVSVAEKDLLRDRGWMYNEALGRSGWTGVVEIHETKGEGHGFHLFNLDGENARDLIRRLAAFFNS</sequence>
<name>A0AA89BFY8_9ASTE</name>
<dbReference type="InterPro" id="IPR029058">
    <property type="entry name" value="AB_hydrolase_fold"/>
</dbReference>
<evidence type="ECO:0000256" key="1">
    <source>
        <dbReference type="ARBA" id="ARBA00010515"/>
    </source>
</evidence>
<feature type="domain" description="Alpha/beta hydrolase fold-3" evidence="2">
    <location>
        <begin position="2"/>
        <end position="142"/>
    </location>
</feature>
<accession>A0AA89BFY8</accession>
<comment type="caution">
    <text evidence="3">The sequence shown here is derived from an EMBL/GenBank/DDBJ whole genome shotgun (WGS) entry which is preliminary data.</text>
</comment>
<dbReference type="PANTHER" id="PTHR23024">
    <property type="entry name" value="ARYLACETAMIDE DEACETYLASE"/>
    <property type="match status" value="1"/>
</dbReference>
<dbReference type="SUPFAM" id="SSF53474">
    <property type="entry name" value="alpha/beta-Hydrolases"/>
    <property type="match status" value="1"/>
</dbReference>
<protein>
    <recommendedName>
        <fullName evidence="2">Alpha/beta hydrolase fold-3 domain-containing protein</fullName>
    </recommendedName>
</protein>
<reference evidence="3" key="1">
    <citation type="submission" date="2022-12" db="EMBL/GenBank/DDBJ databases">
        <title>Draft genome assemblies for two species of Escallonia (Escalloniales).</title>
        <authorList>
            <person name="Chanderbali A."/>
            <person name="Dervinis C."/>
            <person name="Anghel I."/>
            <person name="Soltis D."/>
            <person name="Soltis P."/>
            <person name="Zapata F."/>
        </authorList>
    </citation>
    <scope>NUCLEOTIDE SEQUENCE</scope>
    <source>
        <strain evidence="3">UCBG64.0493</strain>
        <tissue evidence="3">Leaf</tissue>
    </source>
</reference>
<dbReference type="Gene3D" id="3.40.50.1820">
    <property type="entry name" value="alpha/beta hydrolase"/>
    <property type="match status" value="1"/>
</dbReference>
<gene>
    <name evidence="3" type="ORF">RJ639_027667</name>
</gene>
<dbReference type="AlphaFoldDB" id="A0AA89BFY8"/>